<proteinExistence type="predicted"/>
<accession>A0A8J6E560</accession>
<keyword evidence="2" id="KW-1185">Reference proteome</keyword>
<organism evidence="1 2">
    <name type="scientific">Eleutherodactylus coqui</name>
    <name type="common">Puerto Rican coqui</name>
    <dbReference type="NCBI Taxonomy" id="57060"/>
    <lineage>
        <taxon>Eukaryota</taxon>
        <taxon>Metazoa</taxon>
        <taxon>Chordata</taxon>
        <taxon>Craniata</taxon>
        <taxon>Vertebrata</taxon>
        <taxon>Euteleostomi</taxon>
        <taxon>Amphibia</taxon>
        <taxon>Batrachia</taxon>
        <taxon>Anura</taxon>
        <taxon>Neobatrachia</taxon>
        <taxon>Hyloidea</taxon>
        <taxon>Eleutherodactylidae</taxon>
        <taxon>Eleutherodactylinae</taxon>
        <taxon>Eleutherodactylus</taxon>
        <taxon>Eleutherodactylus</taxon>
    </lineage>
</organism>
<comment type="caution">
    <text evidence="1">The sequence shown here is derived from an EMBL/GenBank/DDBJ whole genome shotgun (WGS) entry which is preliminary data.</text>
</comment>
<evidence type="ECO:0000313" key="1">
    <source>
        <dbReference type="EMBL" id="KAG9460242.1"/>
    </source>
</evidence>
<gene>
    <name evidence="1" type="ORF">GDO78_023115</name>
</gene>
<evidence type="ECO:0000313" key="2">
    <source>
        <dbReference type="Proteomes" id="UP000770717"/>
    </source>
</evidence>
<dbReference type="EMBL" id="WNTK01094524">
    <property type="protein sequence ID" value="KAG9460242.1"/>
    <property type="molecule type" value="Genomic_DNA"/>
</dbReference>
<name>A0A8J6E560_ELECQ</name>
<sequence>MLLTELTAAFTELTAMITVNCRQQPQSLSSAVRSSWCLHCMEQDQFPIPLHANAKRRGHKCTSCVVEGLTRIFNKTAMQFCAALIIWTQKYLCCCSHVQVKRSGT</sequence>
<reference evidence="1" key="1">
    <citation type="thesis" date="2020" institute="ProQuest LLC" country="789 East Eisenhower Parkway, Ann Arbor, MI, USA">
        <title>Comparative Genomics and Chromosome Evolution.</title>
        <authorList>
            <person name="Mudd A.B."/>
        </authorList>
    </citation>
    <scope>NUCLEOTIDE SEQUENCE</scope>
    <source>
        <strain evidence="1">HN-11 Male</strain>
        <tissue evidence="1">Kidney and liver</tissue>
    </source>
</reference>
<dbReference type="Proteomes" id="UP000770717">
    <property type="component" value="Unassembled WGS sequence"/>
</dbReference>
<dbReference type="AlphaFoldDB" id="A0A8J6E560"/>
<protein>
    <submittedName>
        <fullName evidence="1">Uncharacterized protein</fullName>
    </submittedName>
</protein>